<dbReference type="Proteomes" id="UP000228934">
    <property type="component" value="Unassembled WGS sequence"/>
</dbReference>
<accession>A0A2G9QCT7</accession>
<gene>
    <name evidence="2" type="ORF">AB205_0215490</name>
</gene>
<sequence>MRSPSSWLIKIVSRPSAAGGRGRRSRSPPRQQRAVSSSQRGRFRRRRLRQQLPHLLRLSRRWRRPAL</sequence>
<evidence type="ECO:0000256" key="1">
    <source>
        <dbReference type="SAM" id="MobiDB-lite"/>
    </source>
</evidence>
<evidence type="ECO:0000313" key="2">
    <source>
        <dbReference type="EMBL" id="PIO12873.1"/>
    </source>
</evidence>
<organism evidence="2 3">
    <name type="scientific">Aquarana catesbeiana</name>
    <name type="common">American bullfrog</name>
    <name type="synonym">Rana catesbeiana</name>
    <dbReference type="NCBI Taxonomy" id="8400"/>
    <lineage>
        <taxon>Eukaryota</taxon>
        <taxon>Metazoa</taxon>
        <taxon>Chordata</taxon>
        <taxon>Craniata</taxon>
        <taxon>Vertebrata</taxon>
        <taxon>Euteleostomi</taxon>
        <taxon>Amphibia</taxon>
        <taxon>Batrachia</taxon>
        <taxon>Anura</taxon>
        <taxon>Neobatrachia</taxon>
        <taxon>Ranoidea</taxon>
        <taxon>Ranidae</taxon>
        <taxon>Aquarana</taxon>
    </lineage>
</organism>
<dbReference type="AlphaFoldDB" id="A0A2G9QCT7"/>
<feature type="compositionally biased region" description="Low complexity" evidence="1">
    <location>
        <begin position="28"/>
        <end position="40"/>
    </location>
</feature>
<name>A0A2G9QCT7_AQUCT</name>
<feature type="region of interest" description="Disordered" evidence="1">
    <location>
        <begin position="1"/>
        <end position="50"/>
    </location>
</feature>
<proteinExistence type="predicted"/>
<keyword evidence="3" id="KW-1185">Reference proteome</keyword>
<evidence type="ECO:0000313" key="3">
    <source>
        <dbReference type="Proteomes" id="UP000228934"/>
    </source>
</evidence>
<protein>
    <submittedName>
        <fullName evidence="2">Uncharacterized protein</fullName>
    </submittedName>
</protein>
<dbReference type="EMBL" id="KZ060068">
    <property type="protein sequence ID" value="PIO12873.1"/>
    <property type="molecule type" value="Genomic_DNA"/>
</dbReference>
<reference evidence="3" key="1">
    <citation type="journal article" date="2017" name="Nat. Commun.">
        <title>The North American bullfrog draft genome provides insight into hormonal regulation of long noncoding RNA.</title>
        <authorList>
            <person name="Hammond S.A."/>
            <person name="Warren R.L."/>
            <person name="Vandervalk B.P."/>
            <person name="Kucuk E."/>
            <person name="Khan H."/>
            <person name="Gibb E.A."/>
            <person name="Pandoh P."/>
            <person name="Kirk H."/>
            <person name="Zhao Y."/>
            <person name="Jones M."/>
            <person name="Mungall A.J."/>
            <person name="Coope R."/>
            <person name="Pleasance S."/>
            <person name="Moore R.A."/>
            <person name="Holt R.A."/>
            <person name="Round J.M."/>
            <person name="Ohora S."/>
            <person name="Walle B.V."/>
            <person name="Veldhoen N."/>
            <person name="Helbing C.C."/>
            <person name="Birol I."/>
        </authorList>
    </citation>
    <scope>NUCLEOTIDE SEQUENCE [LARGE SCALE GENOMIC DNA]</scope>
</reference>